<evidence type="ECO:0000256" key="1">
    <source>
        <dbReference type="ARBA" id="ARBA00001946"/>
    </source>
</evidence>
<evidence type="ECO:0000256" key="2">
    <source>
        <dbReference type="ARBA" id="ARBA00022801"/>
    </source>
</evidence>
<sequence length="186" mass="21818">MDNRSLNMKILNKKIVYKGRYLKVIKKEFLTKTGKKRFWEYVKRKNAVVIFPLTKKKEVILERIYRLPIDSFDVELPAGLLDKKGETPREAAKRELLEETGYFAKKLILVFKKPLDPAVLSNELFCFFAPDVELKRKAKTEDTEEIEVLKVPLKKLVDFLLRPPKNTKVDIKILSFLPILKNKKLI</sequence>
<organism evidence="4 5">
    <name type="scientific">Candidatus Falkowbacteria bacterium CG_4_9_14_3_um_filter_38_19</name>
    <dbReference type="NCBI Taxonomy" id="1974559"/>
    <lineage>
        <taxon>Bacteria</taxon>
        <taxon>Candidatus Falkowiibacteriota</taxon>
    </lineage>
</organism>
<feature type="domain" description="Nudix hydrolase" evidence="3">
    <location>
        <begin position="43"/>
        <end position="174"/>
    </location>
</feature>
<dbReference type="Pfam" id="PF00293">
    <property type="entry name" value="NUDIX"/>
    <property type="match status" value="1"/>
</dbReference>
<dbReference type="InterPro" id="IPR015797">
    <property type="entry name" value="NUDIX_hydrolase-like_dom_sf"/>
</dbReference>
<keyword evidence="2" id="KW-0378">Hydrolase</keyword>
<dbReference type="CDD" id="cd03424">
    <property type="entry name" value="NUDIX_ADPRase_Nudt5_UGPPase_Nudt14"/>
    <property type="match status" value="1"/>
</dbReference>
<reference evidence="5" key="1">
    <citation type="submission" date="2017-09" db="EMBL/GenBank/DDBJ databases">
        <title>Depth-based differentiation of microbial function through sediment-hosted aquifers and enrichment of novel symbionts in the deep terrestrial subsurface.</title>
        <authorList>
            <person name="Probst A.J."/>
            <person name="Ladd B."/>
            <person name="Jarett J.K."/>
            <person name="Geller-Mcgrath D.E."/>
            <person name="Sieber C.M.K."/>
            <person name="Emerson J.B."/>
            <person name="Anantharaman K."/>
            <person name="Thomas B.C."/>
            <person name="Malmstrom R."/>
            <person name="Stieglmeier M."/>
            <person name="Klingl A."/>
            <person name="Woyke T."/>
            <person name="Ryan C.M."/>
            <person name="Banfield J.F."/>
        </authorList>
    </citation>
    <scope>NUCLEOTIDE SEQUENCE [LARGE SCALE GENOMIC DNA]</scope>
</reference>
<comment type="cofactor">
    <cofactor evidence="1">
        <name>Mg(2+)</name>
        <dbReference type="ChEBI" id="CHEBI:18420"/>
    </cofactor>
</comment>
<proteinExistence type="predicted"/>
<dbReference type="PANTHER" id="PTHR11839:SF18">
    <property type="entry name" value="NUDIX HYDROLASE DOMAIN-CONTAINING PROTEIN"/>
    <property type="match status" value="1"/>
</dbReference>
<dbReference type="Proteomes" id="UP000230611">
    <property type="component" value="Unassembled WGS sequence"/>
</dbReference>
<dbReference type="GO" id="GO:0006753">
    <property type="term" value="P:nucleoside phosphate metabolic process"/>
    <property type="evidence" value="ECO:0007669"/>
    <property type="project" value="TreeGrafter"/>
</dbReference>
<dbReference type="SUPFAM" id="SSF55811">
    <property type="entry name" value="Nudix"/>
    <property type="match status" value="1"/>
</dbReference>
<dbReference type="GO" id="GO:0019693">
    <property type="term" value="P:ribose phosphate metabolic process"/>
    <property type="evidence" value="ECO:0007669"/>
    <property type="project" value="TreeGrafter"/>
</dbReference>
<evidence type="ECO:0000313" key="5">
    <source>
        <dbReference type="Proteomes" id="UP000230611"/>
    </source>
</evidence>
<dbReference type="PROSITE" id="PS51462">
    <property type="entry name" value="NUDIX"/>
    <property type="match status" value="1"/>
</dbReference>
<protein>
    <recommendedName>
        <fullName evidence="3">Nudix hydrolase domain-containing protein</fullName>
    </recommendedName>
</protein>
<dbReference type="AlphaFoldDB" id="A0A2M8AEG3"/>
<dbReference type="InterPro" id="IPR000086">
    <property type="entry name" value="NUDIX_hydrolase_dom"/>
</dbReference>
<dbReference type="EMBL" id="PFUO01000138">
    <property type="protein sequence ID" value="PJB15864.1"/>
    <property type="molecule type" value="Genomic_DNA"/>
</dbReference>
<dbReference type="GO" id="GO:0016787">
    <property type="term" value="F:hydrolase activity"/>
    <property type="evidence" value="ECO:0007669"/>
    <property type="project" value="UniProtKB-KW"/>
</dbReference>
<dbReference type="PANTHER" id="PTHR11839">
    <property type="entry name" value="UDP/ADP-SUGAR PYROPHOSPHATASE"/>
    <property type="match status" value="1"/>
</dbReference>
<comment type="caution">
    <text evidence="4">The sequence shown here is derived from an EMBL/GenBank/DDBJ whole genome shotgun (WGS) entry which is preliminary data.</text>
</comment>
<gene>
    <name evidence="4" type="ORF">CO116_03045</name>
</gene>
<dbReference type="Gene3D" id="3.90.79.10">
    <property type="entry name" value="Nucleoside Triphosphate Pyrophosphohydrolase"/>
    <property type="match status" value="1"/>
</dbReference>
<name>A0A2M8AEG3_9BACT</name>
<evidence type="ECO:0000259" key="3">
    <source>
        <dbReference type="PROSITE" id="PS51462"/>
    </source>
</evidence>
<evidence type="ECO:0000313" key="4">
    <source>
        <dbReference type="EMBL" id="PJB15864.1"/>
    </source>
</evidence>
<accession>A0A2M8AEG3</accession>